<evidence type="ECO:0000256" key="2">
    <source>
        <dbReference type="ARBA" id="ARBA00009810"/>
    </source>
</evidence>
<keyword evidence="10 13" id="KW-0472">Membrane</keyword>
<dbReference type="CDD" id="cd01347">
    <property type="entry name" value="ligand_gated_channel"/>
    <property type="match status" value="1"/>
</dbReference>
<comment type="similarity">
    <text evidence="2 13 14">Belongs to the TonB-dependent receptor family.</text>
</comment>
<dbReference type="InterPro" id="IPR036942">
    <property type="entry name" value="Beta-barrel_TonB_sf"/>
</dbReference>
<dbReference type="PANTHER" id="PTHR32552:SF81">
    <property type="entry name" value="TONB-DEPENDENT OUTER MEMBRANE RECEPTOR"/>
    <property type="match status" value="1"/>
</dbReference>
<keyword evidence="5" id="KW-0410">Iron transport</keyword>
<evidence type="ECO:0000256" key="13">
    <source>
        <dbReference type="PROSITE-ProRule" id="PRU01360"/>
    </source>
</evidence>
<evidence type="ECO:0000256" key="10">
    <source>
        <dbReference type="ARBA" id="ARBA00023136"/>
    </source>
</evidence>
<dbReference type="GO" id="GO:0009279">
    <property type="term" value="C:cell outer membrane"/>
    <property type="evidence" value="ECO:0007669"/>
    <property type="project" value="UniProtKB-SubCell"/>
</dbReference>
<proteinExistence type="inferred from homology"/>
<dbReference type="InterPro" id="IPR039426">
    <property type="entry name" value="TonB-dep_rcpt-like"/>
</dbReference>
<feature type="domain" description="TonB-dependent receptor-like beta-barrel" evidence="15">
    <location>
        <begin position="274"/>
        <end position="782"/>
    </location>
</feature>
<evidence type="ECO:0000313" key="17">
    <source>
        <dbReference type="EMBL" id="MQA41766.1"/>
    </source>
</evidence>
<evidence type="ECO:0000256" key="11">
    <source>
        <dbReference type="ARBA" id="ARBA00023170"/>
    </source>
</evidence>
<keyword evidence="8" id="KW-0406">Ion transport</keyword>
<dbReference type="Pfam" id="PF07715">
    <property type="entry name" value="Plug"/>
    <property type="match status" value="1"/>
</dbReference>
<feature type="domain" description="TonB-dependent receptor plug" evidence="16">
    <location>
        <begin position="73"/>
        <end position="181"/>
    </location>
</feature>
<evidence type="ECO:0000256" key="6">
    <source>
        <dbReference type="ARBA" id="ARBA00022692"/>
    </source>
</evidence>
<accession>A0A6A7N9L4</accession>
<evidence type="ECO:0000256" key="12">
    <source>
        <dbReference type="ARBA" id="ARBA00023237"/>
    </source>
</evidence>
<evidence type="ECO:0000256" key="5">
    <source>
        <dbReference type="ARBA" id="ARBA00022496"/>
    </source>
</evidence>
<evidence type="ECO:0000256" key="7">
    <source>
        <dbReference type="ARBA" id="ARBA00023004"/>
    </source>
</evidence>
<dbReference type="Gene3D" id="2.170.130.10">
    <property type="entry name" value="TonB-dependent receptor, plug domain"/>
    <property type="match status" value="1"/>
</dbReference>
<evidence type="ECO:0000259" key="16">
    <source>
        <dbReference type="Pfam" id="PF07715"/>
    </source>
</evidence>
<dbReference type="AlphaFoldDB" id="A0A6A7N9L4"/>
<dbReference type="PROSITE" id="PS52016">
    <property type="entry name" value="TONB_DEPENDENT_REC_3"/>
    <property type="match status" value="1"/>
</dbReference>
<dbReference type="Gene3D" id="2.40.170.20">
    <property type="entry name" value="TonB-dependent receptor, beta-barrel domain"/>
    <property type="match status" value="1"/>
</dbReference>
<dbReference type="InterPro" id="IPR012910">
    <property type="entry name" value="Plug_dom"/>
</dbReference>
<sequence length="828" mass="89905">MCISRHTERGTPIKLLEEARTDKMKKTILALSIAQIAQFAFTGGAMAQQAPAAQAGGDIEKIIVTATRRDTLVQDTPLAITAYTQDTLANNQVKDLATMTAMVPSLVVEPHSDSGGVHVYMRGVGSANHTELGDPAVAFYVDGIYVPRPQGATALMYDLNHVEVARGPQGTLNGRNSTAGAVNLVSGAPSTAKTFGSASITLGDYHHIQTQAMINLPLSEDIALRIAAIKDQHDGYVDFLKGSNVQPGTKKYGAGDQQGARASLLWKFTPDLKATFIADYYSDTGAGNIYLAAEPKPGQNLRSALIDTPGTLDQSIITAKSKVEWRPMDGLATQYLGSWSRLKRTNGSDADAGFYPGFKAENRTEWSQFDSVSNEVQLRSDSESPLQWVGGLFFFREKNKIRFDIDRSQISQAMLDQDIASGSVIFVQPTVGQYASAMSFIQGDRELHSKAVFAQASYDIDPMWKVTGGARYTKDHKFDIGGQNWACPNWPDNAPRGTVNLTPSQIAQLVTPGVGTINTHNIGPGGVVNQQTCGNTYGDNTADLKYGQSTWLGRVEYKPTRDILTFASVTTGFHSPAIGDGGATTKPEKLTSYEVGFKSDLFDRKLSLNLDAFWMKYKDKLESQVVNNTLQNFNAAGASVKGIEAEWSYRPTSADRFSGNATWLKARYDDFLSCDVDAARANNQSCGTTAPTVNVGGATLKHAPTFAATLMYEHDFDTSKGRITPRASAHYESESFVGSGAFNTDVPGHPGVKQQKAYTTLDLSVRYEPLNKAYTAELFVNNATDKAVKYDAIEICTQTGAPCQPTQQIWAAYYNNPRTFGGRVSMKF</sequence>
<evidence type="ECO:0000256" key="8">
    <source>
        <dbReference type="ARBA" id="ARBA00023065"/>
    </source>
</evidence>
<dbReference type="InterPro" id="IPR000531">
    <property type="entry name" value="Beta-barrel_TonB"/>
</dbReference>
<keyword evidence="3 13" id="KW-0813">Transport</keyword>
<dbReference type="EMBL" id="WHUG01000015">
    <property type="protein sequence ID" value="MQA41766.1"/>
    <property type="molecule type" value="Genomic_DNA"/>
</dbReference>
<keyword evidence="4 13" id="KW-1134">Transmembrane beta strand</keyword>
<gene>
    <name evidence="17" type="ORF">GEV02_26825</name>
</gene>
<evidence type="ECO:0000256" key="14">
    <source>
        <dbReference type="RuleBase" id="RU003357"/>
    </source>
</evidence>
<keyword evidence="9 14" id="KW-0798">TonB box</keyword>
<dbReference type="SUPFAM" id="SSF56935">
    <property type="entry name" value="Porins"/>
    <property type="match status" value="1"/>
</dbReference>
<organism evidence="17 18">
    <name type="scientific">Rugamonas aquatica</name>
    <dbReference type="NCBI Taxonomy" id="2743357"/>
    <lineage>
        <taxon>Bacteria</taxon>
        <taxon>Pseudomonadati</taxon>
        <taxon>Pseudomonadota</taxon>
        <taxon>Betaproteobacteria</taxon>
        <taxon>Burkholderiales</taxon>
        <taxon>Oxalobacteraceae</taxon>
        <taxon>Telluria group</taxon>
        <taxon>Rugamonas</taxon>
    </lineage>
</organism>
<evidence type="ECO:0000256" key="1">
    <source>
        <dbReference type="ARBA" id="ARBA00004571"/>
    </source>
</evidence>
<dbReference type="Pfam" id="PF00593">
    <property type="entry name" value="TonB_dep_Rec_b-barrel"/>
    <property type="match status" value="1"/>
</dbReference>
<reference evidence="17 18" key="1">
    <citation type="submission" date="2019-10" db="EMBL/GenBank/DDBJ databases">
        <title>Two novel species isolated from a subtropical stream in China.</title>
        <authorList>
            <person name="Lu H."/>
        </authorList>
    </citation>
    <scope>NUCLEOTIDE SEQUENCE [LARGE SCALE GENOMIC DNA]</scope>
    <source>
        <strain evidence="17 18">FT29W</strain>
    </source>
</reference>
<comment type="subcellular location">
    <subcellularLocation>
        <location evidence="1 13">Cell outer membrane</location>
        <topology evidence="1 13">Multi-pass membrane protein</topology>
    </subcellularLocation>
</comment>
<keyword evidence="7" id="KW-0408">Iron</keyword>
<keyword evidence="11 17" id="KW-0675">Receptor</keyword>
<dbReference type="PANTHER" id="PTHR32552">
    <property type="entry name" value="FERRICHROME IRON RECEPTOR-RELATED"/>
    <property type="match status" value="1"/>
</dbReference>
<evidence type="ECO:0000256" key="9">
    <source>
        <dbReference type="ARBA" id="ARBA00023077"/>
    </source>
</evidence>
<dbReference type="InterPro" id="IPR037066">
    <property type="entry name" value="Plug_dom_sf"/>
</dbReference>
<keyword evidence="18" id="KW-1185">Reference proteome</keyword>
<protein>
    <submittedName>
        <fullName evidence="17">TonB-dependent receptor</fullName>
    </submittedName>
</protein>
<evidence type="ECO:0000259" key="15">
    <source>
        <dbReference type="Pfam" id="PF00593"/>
    </source>
</evidence>
<comment type="caution">
    <text evidence="17">The sequence shown here is derived from an EMBL/GenBank/DDBJ whole genome shotgun (WGS) entry which is preliminary data.</text>
</comment>
<evidence type="ECO:0000256" key="4">
    <source>
        <dbReference type="ARBA" id="ARBA00022452"/>
    </source>
</evidence>
<keyword evidence="6 13" id="KW-0812">Transmembrane</keyword>
<keyword evidence="12 13" id="KW-0998">Cell outer membrane</keyword>
<name>A0A6A7N9L4_9BURK</name>
<dbReference type="GO" id="GO:0006826">
    <property type="term" value="P:iron ion transport"/>
    <property type="evidence" value="ECO:0007669"/>
    <property type="project" value="UniProtKB-KW"/>
</dbReference>
<evidence type="ECO:0000313" key="18">
    <source>
        <dbReference type="Proteomes" id="UP000440498"/>
    </source>
</evidence>
<evidence type="ECO:0000256" key="3">
    <source>
        <dbReference type="ARBA" id="ARBA00022448"/>
    </source>
</evidence>
<dbReference type="Proteomes" id="UP000440498">
    <property type="component" value="Unassembled WGS sequence"/>
</dbReference>